<organism evidence="2">
    <name type="scientific">Anguilla anguilla</name>
    <name type="common">European freshwater eel</name>
    <name type="synonym">Muraena anguilla</name>
    <dbReference type="NCBI Taxonomy" id="7936"/>
    <lineage>
        <taxon>Eukaryota</taxon>
        <taxon>Metazoa</taxon>
        <taxon>Chordata</taxon>
        <taxon>Craniata</taxon>
        <taxon>Vertebrata</taxon>
        <taxon>Euteleostomi</taxon>
        <taxon>Actinopterygii</taxon>
        <taxon>Neopterygii</taxon>
        <taxon>Teleostei</taxon>
        <taxon>Anguilliformes</taxon>
        <taxon>Anguillidae</taxon>
        <taxon>Anguilla</taxon>
    </lineage>
</organism>
<proteinExistence type="predicted"/>
<reference evidence="2" key="1">
    <citation type="submission" date="2014-11" db="EMBL/GenBank/DDBJ databases">
        <authorList>
            <person name="Amaro Gonzalez C."/>
        </authorList>
    </citation>
    <scope>NUCLEOTIDE SEQUENCE</scope>
</reference>
<accession>A0A0E9UQ31</accession>
<evidence type="ECO:0000313" key="2">
    <source>
        <dbReference type="EMBL" id="JAH67969.1"/>
    </source>
</evidence>
<protein>
    <submittedName>
        <fullName evidence="2">Uncharacterized protein</fullName>
    </submittedName>
</protein>
<reference evidence="2" key="2">
    <citation type="journal article" date="2015" name="Fish Shellfish Immunol.">
        <title>Early steps in the European eel (Anguilla anguilla)-Vibrio vulnificus interaction in the gills: Role of the RtxA13 toxin.</title>
        <authorList>
            <person name="Callol A."/>
            <person name="Pajuelo D."/>
            <person name="Ebbesson L."/>
            <person name="Teles M."/>
            <person name="MacKenzie S."/>
            <person name="Amaro C."/>
        </authorList>
    </citation>
    <scope>NUCLEOTIDE SEQUENCE</scope>
</reference>
<feature type="compositionally biased region" description="Polar residues" evidence="1">
    <location>
        <begin position="1"/>
        <end position="18"/>
    </location>
</feature>
<dbReference type="AlphaFoldDB" id="A0A0E9UQ31"/>
<name>A0A0E9UQ31_ANGAN</name>
<feature type="region of interest" description="Disordered" evidence="1">
    <location>
        <begin position="1"/>
        <end position="38"/>
    </location>
</feature>
<dbReference type="EMBL" id="GBXM01040608">
    <property type="protein sequence ID" value="JAH67969.1"/>
    <property type="molecule type" value="Transcribed_RNA"/>
</dbReference>
<evidence type="ECO:0000256" key="1">
    <source>
        <dbReference type="SAM" id="MobiDB-lite"/>
    </source>
</evidence>
<sequence length="38" mass="4189">MSLSVGGNRSTQSKPTQTRGERAQKGPKPRFKPTTFLL</sequence>